<protein>
    <submittedName>
        <fullName evidence="1">Uncharacterized protein</fullName>
    </submittedName>
</protein>
<name>A0A1E8FDF0_9ALTE</name>
<dbReference type="RefSeq" id="WP_070176866.1">
    <property type="nucleotide sequence ID" value="NZ_BMJR01000003.1"/>
</dbReference>
<dbReference type="Proteomes" id="UP000176037">
    <property type="component" value="Unassembled WGS sequence"/>
</dbReference>
<reference evidence="1 2" key="1">
    <citation type="submission" date="2016-09" db="EMBL/GenBank/DDBJ databases">
        <title>Alteromonas lipolytica, a new species isolated from sea water.</title>
        <authorList>
            <person name="Wu Y.-H."/>
            <person name="Cheng H."/>
            <person name="Xu X.-W."/>
        </authorList>
    </citation>
    <scope>NUCLEOTIDE SEQUENCE [LARGE SCALE GENOMIC DNA]</scope>
    <source>
        <strain evidence="1 2">JW12</strain>
    </source>
</reference>
<evidence type="ECO:0000313" key="1">
    <source>
        <dbReference type="EMBL" id="OFI33939.1"/>
    </source>
</evidence>
<comment type="caution">
    <text evidence="1">The sequence shown here is derived from an EMBL/GenBank/DDBJ whole genome shotgun (WGS) entry which is preliminary data.</text>
</comment>
<keyword evidence="2" id="KW-1185">Reference proteome</keyword>
<dbReference type="EMBL" id="MJIC01000014">
    <property type="protein sequence ID" value="OFI33939.1"/>
    <property type="molecule type" value="Genomic_DNA"/>
</dbReference>
<dbReference type="OrthoDB" id="6335556at2"/>
<dbReference type="AlphaFoldDB" id="A0A1E8FDF0"/>
<proteinExistence type="predicted"/>
<sequence length="88" mass="10266">MTNLFLNQAIKERDKCRHEFEELKTLSRYCQEDAITASQQFLATPVGLLGSFSAGAVQGWHSNDPEKAHRKRKALWRFARLWFQQTLL</sequence>
<gene>
    <name evidence="1" type="ORF">BFC17_20475</name>
</gene>
<accession>A0A1E8FDF0</accession>
<dbReference type="STRING" id="1856405.BFC17_20475"/>
<organism evidence="1 2">
    <name type="scientific">Alteromonas lipolytica</name>
    <dbReference type="NCBI Taxonomy" id="1856405"/>
    <lineage>
        <taxon>Bacteria</taxon>
        <taxon>Pseudomonadati</taxon>
        <taxon>Pseudomonadota</taxon>
        <taxon>Gammaproteobacteria</taxon>
        <taxon>Alteromonadales</taxon>
        <taxon>Alteromonadaceae</taxon>
        <taxon>Alteromonas/Salinimonas group</taxon>
        <taxon>Alteromonas</taxon>
    </lineage>
</organism>
<evidence type="ECO:0000313" key="2">
    <source>
        <dbReference type="Proteomes" id="UP000176037"/>
    </source>
</evidence>